<dbReference type="Gene3D" id="1.10.10.10">
    <property type="entry name" value="Winged helix-like DNA-binding domain superfamily/Winged helix DNA-binding domain"/>
    <property type="match status" value="1"/>
</dbReference>
<dbReference type="PANTHER" id="PTHR33164">
    <property type="entry name" value="TRANSCRIPTIONAL REGULATOR, MARR FAMILY"/>
    <property type="match status" value="1"/>
</dbReference>
<dbReference type="EMBL" id="BAABJQ010000002">
    <property type="protein sequence ID" value="GAA5179242.1"/>
    <property type="molecule type" value="Genomic_DNA"/>
</dbReference>
<dbReference type="SUPFAM" id="SSF46785">
    <property type="entry name" value="Winged helix' DNA-binding domain"/>
    <property type="match status" value="1"/>
</dbReference>
<dbReference type="PROSITE" id="PS50995">
    <property type="entry name" value="HTH_MARR_2"/>
    <property type="match status" value="1"/>
</dbReference>
<dbReference type="InterPro" id="IPR036388">
    <property type="entry name" value="WH-like_DNA-bd_sf"/>
</dbReference>
<name>A0ABP9RJZ4_9ACTN</name>
<dbReference type="Proteomes" id="UP001501570">
    <property type="component" value="Unassembled WGS sequence"/>
</dbReference>
<evidence type="ECO:0000313" key="3">
    <source>
        <dbReference type="Proteomes" id="UP001501570"/>
    </source>
</evidence>
<keyword evidence="3" id="KW-1185">Reference proteome</keyword>
<comment type="caution">
    <text evidence="2">The sequence shown here is derived from an EMBL/GenBank/DDBJ whole genome shotgun (WGS) entry which is preliminary data.</text>
</comment>
<dbReference type="Pfam" id="PF12802">
    <property type="entry name" value="MarR_2"/>
    <property type="match status" value="1"/>
</dbReference>
<evidence type="ECO:0000313" key="2">
    <source>
        <dbReference type="EMBL" id="GAA5179242.1"/>
    </source>
</evidence>
<dbReference type="PANTHER" id="PTHR33164:SF99">
    <property type="entry name" value="MARR FAMILY REGULATORY PROTEIN"/>
    <property type="match status" value="1"/>
</dbReference>
<evidence type="ECO:0000259" key="1">
    <source>
        <dbReference type="PROSITE" id="PS50995"/>
    </source>
</evidence>
<gene>
    <name evidence="2" type="ORF">GCM10023322_08640</name>
</gene>
<reference evidence="3" key="1">
    <citation type="journal article" date="2019" name="Int. J. Syst. Evol. Microbiol.">
        <title>The Global Catalogue of Microorganisms (GCM) 10K type strain sequencing project: providing services to taxonomists for standard genome sequencing and annotation.</title>
        <authorList>
            <consortium name="The Broad Institute Genomics Platform"/>
            <consortium name="The Broad Institute Genome Sequencing Center for Infectious Disease"/>
            <person name="Wu L."/>
            <person name="Ma J."/>
        </authorList>
    </citation>
    <scope>NUCLEOTIDE SEQUENCE [LARGE SCALE GENOMIC DNA]</scope>
    <source>
        <strain evidence="3">JCM 18304</strain>
    </source>
</reference>
<feature type="domain" description="HTH marR-type" evidence="1">
    <location>
        <begin position="1"/>
        <end position="148"/>
    </location>
</feature>
<dbReference type="RefSeq" id="WP_345626280.1">
    <property type="nucleotide sequence ID" value="NZ_BAABJQ010000002.1"/>
</dbReference>
<sequence>MAEQVRWLDESEQAAWTGYRQMKRLLDARLAGELTADSGLSEPDYDVLSLLNDADAPRWCLKDLGTRLLWSPSRLSHHVARMASRGLVDRLPCETDARGTDVRLTTAGRRAIETAAPGHVDAVRRHVIDQLTATDLADLARITRKITAHLRSLDT</sequence>
<proteinExistence type="predicted"/>
<dbReference type="SMART" id="SM00347">
    <property type="entry name" value="HTH_MARR"/>
    <property type="match status" value="1"/>
</dbReference>
<organism evidence="2 3">
    <name type="scientific">Rugosimonospora acidiphila</name>
    <dbReference type="NCBI Taxonomy" id="556531"/>
    <lineage>
        <taxon>Bacteria</taxon>
        <taxon>Bacillati</taxon>
        <taxon>Actinomycetota</taxon>
        <taxon>Actinomycetes</taxon>
        <taxon>Micromonosporales</taxon>
        <taxon>Micromonosporaceae</taxon>
        <taxon>Rugosimonospora</taxon>
    </lineage>
</organism>
<accession>A0ABP9RJZ4</accession>
<dbReference type="InterPro" id="IPR039422">
    <property type="entry name" value="MarR/SlyA-like"/>
</dbReference>
<dbReference type="InterPro" id="IPR036390">
    <property type="entry name" value="WH_DNA-bd_sf"/>
</dbReference>
<dbReference type="InterPro" id="IPR000835">
    <property type="entry name" value="HTH_MarR-typ"/>
</dbReference>
<protein>
    <submittedName>
        <fullName evidence="2">MarR family transcriptional regulator</fullName>
    </submittedName>
</protein>